<evidence type="ECO:0000313" key="2">
    <source>
        <dbReference type="Proteomes" id="UP000800200"/>
    </source>
</evidence>
<gene>
    <name evidence="1" type="ORF">K469DRAFT_504965</name>
</gene>
<evidence type="ECO:0000313" key="1">
    <source>
        <dbReference type="EMBL" id="KAF2185772.1"/>
    </source>
</evidence>
<dbReference type="Proteomes" id="UP000800200">
    <property type="component" value="Unassembled WGS sequence"/>
</dbReference>
<keyword evidence="2" id="KW-1185">Reference proteome</keyword>
<dbReference type="EMBL" id="ML994632">
    <property type="protein sequence ID" value="KAF2185772.1"/>
    <property type="molecule type" value="Genomic_DNA"/>
</dbReference>
<sequence>PYARDDVVVAALSSFYQFLTNMYLPSDAIAYPPEGGWGDISPDSFSAQKTDAVLNLLRHIPYIQGQIFEGTTATCFRGTGPHDVDPNKYITLIPPHVIMLAQPQERNGYYIFFDTERGMFTLCDFQDGPEPTKFSQDLDEMEGLMTHEDDEDLKEWWREFETYTIEDFFEEMKSRFRNLDLIPIEEGRVLMAKRGPFDGLKDVYREHGWPLENFKKEECLKEVQKRF</sequence>
<organism evidence="1 2">
    <name type="scientific">Zopfia rhizophila CBS 207.26</name>
    <dbReference type="NCBI Taxonomy" id="1314779"/>
    <lineage>
        <taxon>Eukaryota</taxon>
        <taxon>Fungi</taxon>
        <taxon>Dikarya</taxon>
        <taxon>Ascomycota</taxon>
        <taxon>Pezizomycotina</taxon>
        <taxon>Dothideomycetes</taxon>
        <taxon>Dothideomycetes incertae sedis</taxon>
        <taxon>Zopfiaceae</taxon>
        <taxon>Zopfia</taxon>
    </lineage>
</organism>
<dbReference type="OrthoDB" id="5343383at2759"/>
<reference evidence="1" key="1">
    <citation type="journal article" date="2020" name="Stud. Mycol.">
        <title>101 Dothideomycetes genomes: a test case for predicting lifestyles and emergence of pathogens.</title>
        <authorList>
            <person name="Haridas S."/>
            <person name="Albert R."/>
            <person name="Binder M."/>
            <person name="Bloem J."/>
            <person name="Labutti K."/>
            <person name="Salamov A."/>
            <person name="Andreopoulos B."/>
            <person name="Baker S."/>
            <person name="Barry K."/>
            <person name="Bills G."/>
            <person name="Bluhm B."/>
            <person name="Cannon C."/>
            <person name="Castanera R."/>
            <person name="Culley D."/>
            <person name="Daum C."/>
            <person name="Ezra D."/>
            <person name="Gonzalez J."/>
            <person name="Henrissat B."/>
            <person name="Kuo A."/>
            <person name="Liang C."/>
            <person name="Lipzen A."/>
            <person name="Lutzoni F."/>
            <person name="Magnuson J."/>
            <person name="Mondo S."/>
            <person name="Nolan M."/>
            <person name="Ohm R."/>
            <person name="Pangilinan J."/>
            <person name="Park H.-J."/>
            <person name="Ramirez L."/>
            <person name="Alfaro M."/>
            <person name="Sun H."/>
            <person name="Tritt A."/>
            <person name="Yoshinaga Y."/>
            <person name="Zwiers L.-H."/>
            <person name="Turgeon B."/>
            <person name="Goodwin S."/>
            <person name="Spatafora J."/>
            <person name="Crous P."/>
            <person name="Grigoriev I."/>
        </authorList>
    </citation>
    <scope>NUCLEOTIDE SEQUENCE</scope>
    <source>
        <strain evidence="1">CBS 207.26</strain>
    </source>
</reference>
<feature type="non-terminal residue" evidence="1">
    <location>
        <position position="1"/>
    </location>
</feature>
<proteinExistence type="predicted"/>
<protein>
    <submittedName>
        <fullName evidence="1">Uncharacterized protein</fullName>
    </submittedName>
</protein>
<accession>A0A6A6E4U5</accession>
<feature type="non-terminal residue" evidence="1">
    <location>
        <position position="227"/>
    </location>
</feature>
<dbReference type="AlphaFoldDB" id="A0A6A6E4U5"/>
<name>A0A6A6E4U5_9PEZI</name>